<organism evidence="2">
    <name type="scientific">virus sp. ctIVh9</name>
    <dbReference type="NCBI Taxonomy" id="2826797"/>
    <lineage>
        <taxon>Viruses</taxon>
    </lineage>
</organism>
<feature type="transmembrane region" description="Helical" evidence="1">
    <location>
        <begin position="85"/>
        <end position="104"/>
    </location>
</feature>
<keyword evidence="1" id="KW-0472">Membrane</keyword>
<keyword evidence="1" id="KW-1133">Transmembrane helix</keyword>
<reference evidence="2" key="1">
    <citation type="journal article" date="2021" name="Proc. Natl. Acad. Sci. U.S.A.">
        <title>A Catalog of Tens of Thousands of Viruses from Human Metagenomes Reveals Hidden Associations with Chronic Diseases.</title>
        <authorList>
            <person name="Tisza M.J."/>
            <person name="Buck C.B."/>
        </authorList>
    </citation>
    <scope>NUCLEOTIDE SEQUENCE</scope>
    <source>
        <strain evidence="2">CtIVh9</strain>
    </source>
</reference>
<name>A0A8S5R7R5_9VIRU</name>
<sequence>MKELNELFVIAWMLFGIYMLVLLLIGADLWSGYRKAKQRGEARTSYMLRKTVDKIARYYNALLALTFVDCMQMGGIWFLDNYYDWHIPIFPLVTLLGAIAFGAIEVKSIYEKAEDKMKDDYRQVAILAAEIAKHKNEPDKMIHAVDDFMNKNNKGNKEEQK</sequence>
<evidence type="ECO:0000256" key="1">
    <source>
        <dbReference type="SAM" id="Phobius"/>
    </source>
</evidence>
<feature type="transmembrane region" description="Helical" evidence="1">
    <location>
        <begin position="58"/>
        <end position="79"/>
    </location>
</feature>
<proteinExistence type="predicted"/>
<keyword evidence="1" id="KW-0812">Transmembrane</keyword>
<protein>
    <submittedName>
        <fullName evidence="2">Holin</fullName>
    </submittedName>
</protein>
<dbReference type="EMBL" id="BK015838">
    <property type="protein sequence ID" value="DAE27415.1"/>
    <property type="molecule type" value="Genomic_DNA"/>
</dbReference>
<accession>A0A8S5R7R5</accession>
<evidence type="ECO:0000313" key="2">
    <source>
        <dbReference type="EMBL" id="DAE27415.1"/>
    </source>
</evidence>
<feature type="transmembrane region" description="Helical" evidence="1">
    <location>
        <begin position="6"/>
        <end position="30"/>
    </location>
</feature>